<proteinExistence type="predicted"/>
<keyword evidence="3" id="KW-1185">Reference proteome</keyword>
<evidence type="ECO:0000259" key="1">
    <source>
        <dbReference type="Pfam" id="PF20700"/>
    </source>
</evidence>
<feature type="domain" description="Mutator-like transposase" evidence="1">
    <location>
        <begin position="75"/>
        <end position="243"/>
    </location>
</feature>
<gene>
    <name evidence="2" type="ORF">PACLA_8A038607</name>
</gene>
<dbReference type="EMBL" id="CACRXK020000185">
    <property type="protein sequence ID" value="CAB3979309.1"/>
    <property type="molecule type" value="Genomic_DNA"/>
</dbReference>
<evidence type="ECO:0000313" key="3">
    <source>
        <dbReference type="Proteomes" id="UP001152795"/>
    </source>
</evidence>
<organism evidence="2 3">
    <name type="scientific">Paramuricea clavata</name>
    <name type="common">Red gorgonian</name>
    <name type="synonym">Violescent sea-whip</name>
    <dbReference type="NCBI Taxonomy" id="317549"/>
    <lineage>
        <taxon>Eukaryota</taxon>
        <taxon>Metazoa</taxon>
        <taxon>Cnidaria</taxon>
        <taxon>Anthozoa</taxon>
        <taxon>Octocorallia</taxon>
        <taxon>Malacalcyonacea</taxon>
        <taxon>Plexauridae</taxon>
        <taxon>Paramuricea</taxon>
    </lineage>
</organism>
<dbReference type="Proteomes" id="UP001152795">
    <property type="component" value="Unassembled WGS sequence"/>
</dbReference>
<dbReference type="Pfam" id="PF20700">
    <property type="entry name" value="Mutator"/>
    <property type="match status" value="1"/>
</dbReference>
<name>A0A7D9H9V6_PARCT</name>
<protein>
    <recommendedName>
        <fullName evidence="1">Mutator-like transposase domain-containing protein</fullName>
    </recommendedName>
</protein>
<dbReference type="InterPro" id="IPR049012">
    <property type="entry name" value="Mutator_transp_dom"/>
</dbReference>
<dbReference type="AlphaFoldDB" id="A0A7D9H9V6"/>
<comment type="caution">
    <text evidence="2">The sequence shown here is derived from an EMBL/GenBank/DDBJ whole genome shotgun (WGS) entry which is preliminary data.</text>
</comment>
<accession>A0A7D9H9V6</accession>
<evidence type="ECO:0000313" key="2">
    <source>
        <dbReference type="EMBL" id="CAB3979309.1"/>
    </source>
</evidence>
<reference evidence="2" key="1">
    <citation type="submission" date="2020-04" db="EMBL/GenBank/DDBJ databases">
        <authorList>
            <person name="Alioto T."/>
            <person name="Alioto T."/>
            <person name="Gomez Garrido J."/>
        </authorList>
    </citation>
    <scope>NUCLEOTIDE SEQUENCE</scope>
    <source>
        <strain evidence="2">A484AB</strain>
    </source>
</reference>
<sequence>MAFRFNNRLSSGKFGKLSTRNLSNSAKLHEGLHSWLRKRQLDSETANTYVPAKFAKYYTRATSEQENIEKNRPHGARIVDIDVLKDQLHQCQFCQKCPLSLANVLDEKQYGLASKLRVKCQFCSVENSIETSSMHKSGKFGPMAYDINTKAALACLHTGIGQTHLNSAMSILNIPPMSRACFKTRERETGKAVEKVAHLTCKEVTTNEKNHAIATAQPDENNLLPVPCSYDMGWQKRGKGKNHTGSSKAMEPISAVELFNNAPKQGVKYSTYTGDDDSTTESYIHQQVPCGVEKFSDIIHMKRSLTTGLYNLSKTAKFTDCSPLSSKVIEYLVKCFSIVIGQNKGDPKSMQSSMKCIVPHAFGDHSCCSESWCGWKQDSSNYRHANLPYGKDLHGQPLKSVLEDLFAQFYTDNVITKLSPAANSQRNESFNSTVGSKNPKIRFYRGSESNDFRVACAVVQTNAGYGYVCRTLEALGIDPGLTCTRYTLEMEKTKIVKERILLNLKSVETSYIQRESTALQERKNRRGKRMKQMLPLISTKQLGPYLCGNFKKL</sequence>
<dbReference type="OrthoDB" id="7698403at2759"/>